<name>A0A9P3C3K3_9PEZI</name>
<dbReference type="GeneID" id="68285846"/>
<protein>
    <submittedName>
        <fullName evidence="3">Uncharacterized protein</fullName>
    </submittedName>
</protein>
<feature type="compositionally biased region" description="Basic and acidic residues" evidence="1">
    <location>
        <begin position="118"/>
        <end position="131"/>
    </location>
</feature>
<evidence type="ECO:0000256" key="1">
    <source>
        <dbReference type="SAM" id="MobiDB-lite"/>
    </source>
</evidence>
<evidence type="ECO:0000256" key="2">
    <source>
        <dbReference type="SAM" id="SignalP"/>
    </source>
</evidence>
<dbReference type="AlphaFoldDB" id="A0A9P3C3K3"/>
<keyword evidence="2" id="KW-0732">Signal</keyword>
<gene>
    <name evidence="3" type="ORF">CKM354_000027100</name>
</gene>
<proteinExistence type="predicted"/>
<dbReference type="EMBL" id="BOLY01000001">
    <property type="protein sequence ID" value="GIZ36804.1"/>
    <property type="molecule type" value="Genomic_DNA"/>
</dbReference>
<reference evidence="3 4" key="1">
    <citation type="submission" date="2021-01" db="EMBL/GenBank/DDBJ databases">
        <title>Cercospora kikuchii MAFF 305040 whole genome shotgun sequence.</title>
        <authorList>
            <person name="Kashiwa T."/>
            <person name="Suzuki T."/>
        </authorList>
    </citation>
    <scope>NUCLEOTIDE SEQUENCE [LARGE SCALE GENOMIC DNA]</scope>
    <source>
        <strain evidence="3 4">MAFF 305040</strain>
    </source>
</reference>
<keyword evidence="4" id="KW-1185">Reference proteome</keyword>
<feature type="region of interest" description="Disordered" evidence="1">
    <location>
        <begin position="115"/>
        <end position="137"/>
    </location>
</feature>
<dbReference type="RefSeq" id="XP_044651291.1">
    <property type="nucleotide sequence ID" value="XM_044795356.1"/>
</dbReference>
<feature type="signal peptide" evidence="2">
    <location>
        <begin position="1"/>
        <end position="19"/>
    </location>
</feature>
<sequence length="137" mass="14695">MRLSLFIYSLTALSVGALAVPTQDPKTKDLIKDKNTTCFKDLDAVNAGTGDDKATAAACDSAMAECGAGLEYIGYAYTNSGSLTCSYDPKTCKHAQKHIENICKKEYDMVGYTSHNLIKPDPKEEGGKGKEDEGDSN</sequence>
<accession>A0A9P3C3K3</accession>
<comment type="caution">
    <text evidence="3">The sequence shown here is derived from an EMBL/GenBank/DDBJ whole genome shotgun (WGS) entry which is preliminary data.</text>
</comment>
<dbReference type="OrthoDB" id="10345706at2759"/>
<organism evidence="3 4">
    <name type="scientific">Cercospora kikuchii</name>
    <dbReference type="NCBI Taxonomy" id="84275"/>
    <lineage>
        <taxon>Eukaryota</taxon>
        <taxon>Fungi</taxon>
        <taxon>Dikarya</taxon>
        <taxon>Ascomycota</taxon>
        <taxon>Pezizomycotina</taxon>
        <taxon>Dothideomycetes</taxon>
        <taxon>Dothideomycetidae</taxon>
        <taxon>Mycosphaerellales</taxon>
        <taxon>Mycosphaerellaceae</taxon>
        <taxon>Cercospora</taxon>
    </lineage>
</organism>
<evidence type="ECO:0000313" key="3">
    <source>
        <dbReference type="EMBL" id="GIZ36804.1"/>
    </source>
</evidence>
<dbReference type="Proteomes" id="UP000825890">
    <property type="component" value="Unassembled WGS sequence"/>
</dbReference>
<evidence type="ECO:0000313" key="4">
    <source>
        <dbReference type="Proteomes" id="UP000825890"/>
    </source>
</evidence>
<feature type="chain" id="PRO_5040437296" evidence="2">
    <location>
        <begin position="20"/>
        <end position="137"/>
    </location>
</feature>